<dbReference type="EMBL" id="CAJNOJ010000203">
    <property type="protein sequence ID" value="CAF1285075.1"/>
    <property type="molecule type" value="Genomic_DNA"/>
</dbReference>
<dbReference type="GO" id="GO:0098560">
    <property type="term" value="C:cytoplasmic side of late endosome membrane"/>
    <property type="evidence" value="ECO:0007669"/>
    <property type="project" value="TreeGrafter"/>
</dbReference>
<protein>
    <recommendedName>
        <fullName evidence="10">LITAF domain-containing protein</fullName>
    </recommendedName>
</protein>
<dbReference type="InterPro" id="IPR037519">
    <property type="entry name" value="LITAF_fam"/>
</dbReference>
<dbReference type="Proteomes" id="UP000663852">
    <property type="component" value="Unassembled WGS sequence"/>
</dbReference>
<sequence>MTDTKEAEANASVTLLEMKENAAAQQPPTYGTVTSQASPSSASKSPSDSIVISVPEVFDHDPTSCSCWNCHQHIVTRTEKKIGYLPWIICMAIGCLCCWLGCCLIPFCIRDFKDTEHYCPNCGTLLAHKRRV</sequence>
<evidence type="ECO:0000256" key="9">
    <source>
        <dbReference type="SAM" id="Phobius"/>
    </source>
</evidence>
<evidence type="ECO:0000256" key="7">
    <source>
        <dbReference type="ARBA" id="ARBA00023136"/>
    </source>
</evidence>
<dbReference type="GO" id="GO:0005634">
    <property type="term" value="C:nucleus"/>
    <property type="evidence" value="ECO:0007669"/>
    <property type="project" value="TreeGrafter"/>
</dbReference>
<evidence type="ECO:0000256" key="3">
    <source>
        <dbReference type="ARBA" id="ARBA00004630"/>
    </source>
</evidence>
<keyword evidence="7 9" id="KW-0472">Membrane</keyword>
<reference evidence="11" key="1">
    <citation type="submission" date="2021-02" db="EMBL/GenBank/DDBJ databases">
        <authorList>
            <person name="Nowell W R."/>
        </authorList>
    </citation>
    <scope>NUCLEOTIDE SEQUENCE</scope>
</reference>
<dbReference type="EMBL" id="CAJNOR010000738">
    <property type="protein sequence ID" value="CAF0995274.1"/>
    <property type="molecule type" value="Genomic_DNA"/>
</dbReference>
<dbReference type="SMART" id="SM00714">
    <property type="entry name" value="LITAF"/>
    <property type="match status" value="1"/>
</dbReference>
<feature type="compositionally biased region" description="Polar residues" evidence="8">
    <location>
        <begin position="23"/>
        <end position="34"/>
    </location>
</feature>
<name>A0A814GEG7_ADIRI</name>
<accession>A0A814GEG7</accession>
<comment type="subcellular location">
    <subcellularLocation>
        <location evidence="2">Endosome membrane</location>
        <topology evidence="2">Peripheral membrane protein</topology>
    </subcellularLocation>
    <subcellularLocation>
        <location evidence="1">Late endosome membrane</location>
    </subcellularLocation>
    <subcellularLocation>
        <location evidence="3">Lysosome membrane</location>
        <topology evidence="3">Peripheral membrane protein</topology>
        <orientation evidence="3">Cytoplasmic side</orientation>
    </subcellularLocation>
</comment>
<dbReference type="Pfam" id="PF10601">
    <property type="entry name" value="zf-LITAF-like"/>
    <property type="match status" value="1"/>
</dbReference>
<evidence type="ECO:0000256" key="4">
    <source>
        <dbReference type="ARBA" id="ARBA00005975"/>
    </source>
</evidence>
<dbReference type="PANTHER" id="PTHR23292">
    <property type="entry name" value="LIPOPOLYSACCHARIDE-INDUCED TUMOR NECROSIS FACTOR-ALPHA FACTOR"/>
    <property type="match status" value="1"/>
</dbReference>
<evidence type="ECO:0000256" key="5">
    <source>
        <dbReference type="ARBA" id="ARBA00022723"/>
    </source>
</evidence>
<dbReference type="PANTHER" id="PTHR23292:SF46">
    <property type="entry name" value="LIPOPOLYSACCHARIDE-INDUCED TUMOR NECROSIS FACTOR-ALPHA FACTOR HOMOLOG"/>
    <property type="match status" value="1"/>
</dbReference>
<gene>
    <name evidence="12" type="ORF">EDS130_LOCUS29772</name>
    <name evidence="11" type="ORF">XAT740_LOCUS12912</name>
</gene>
<dbReference type="PROSITE" id="PS51837">
    <property type="entry name" value="LITAF"/>
    <property type="match status" value="1"/>
</dbReference>
<evidence type="ECO:0000259" key="10">
    <source>
        <dbReference type="PROSITE" id="PS51837"/>
    </source>
</evidence>
<dbReference type="Proteomes" id="UP000663828">
    <property type="component" value="Unassembled WGS sequence"/>
</dbReference>
<dbReference type="GO" id="GO:0098574">
    <property type="term" value="C:cytoplasmic side of lysosomal membrane"/>
    <property type="evidence" value="ECO:0007669"/>
    <property type="project" value="TreeGrafter"/>
</dbReference>
<feature type="domain" description="LITAF" evidence="10">
    <location>
        <begin position="47"/>
        <end position="131"/>
    </location>
</feature>
<keyword evidence="5" id="KW-0479">Metal-binding</keyword>
<dbReference type="OrthoDB" id="5599753at2759"/>
<dbReference type="InterPro" id="IPR006629">
    <property type="entry name" value="LITAF"/>
</dbReference>
<keyword evidence="9" id="KW-1133">Transmembrane helix</keyword>
<evidence type="ECO:0000256" key="2">
    <source>
        <dbReference type="ARBA" id="ARBA00004481"/>
    </source>
</evidence>
<feature type="region of interest" description="Disordered" evidence="8">
    <location>
        <begin position="23"/>
        <end position="48"/>
    </location>
</feature>
<keyword evidence="13" id="KW-1185">Reference proteome</keyword>
<dbReference type="GO" id="GO:0008270">
    <property type="term" value="F:zinc ion binding"/>
    <property type="evidence" value="ECO:0007669"/>
    <property type="project" value="TreeGrafter"/>
</dbReference>
<evidence type="ECO:0000313" key="13">
    <source>
        <dbReference type="Proteomes" id="UP000663828"/>
    </source>
</evidence>
<comment type="similarity">
    <text evidence="4">Belongs to the CDIP1/LITAF family.</text>
</comment>
<evidence type="ECO:0000313" key="12">
    <source>
        <dbReference type="EMBL" id="CAF1285075.1"/>
    </source>
</evidence>
<evidence type="ECO:0000256" key="6">
    <source>
        <dbReference type="ARBA" id="ARBA00022833"/>
    </source>
</evidence>
<evidence type="ECO:0000313" key="11">
    <source>
        <dbReference type="EMBL" id="CAF0995274.1"/>
    </source>
</evidence>
<proteinExistence type="inferred from homology"/>
<evidence type="ECO:0000256" key="8">
    <source>
        <dbReference type="SAM" id="MobiDB-lite"/>
    </source>
</evidence>
<keyword evidence="6" id="KW-0862">Zinc</keyword>
<feature type="compositionally biased region" description="Low complexity" evidence="8">
    <location>
        <begin position="35"/>
        <end position="48"/>
    </location>
</feature>
<keyword evidence="9" id="KW-0812">Transmembrane</keyword>
<organism evidence="11 13">
    <name type="scientific">Adineta ricciae</name>
    <name type="common">Rotifer</name>
    <dbReference type="NCBI Taxonomy" id="249248"/>
    <lineage>
        <taxon>Eukaryota</taxon>
        <taxon>Metazoa</taxon>
        <taxon>Spiralia</taxon>
        <taxon>Gnathifera</taxon>
        <taxon>Rotifera</taxon>
        <taxon>Eurotatoria</taxon>
        <taxon>Bdelloidea</taxon>
        <taxon>Adinetida</taxon>
        <taxon>Adinetidae</taxon>
        <taxon>Adineta</taxon>
    </lineage>
</organism>
<evidence type="ECO:0000256" key="1">
    <source>
        <dbReference type="ARBA" id="ARBA00004414"/>
    </source>
</evidence>
<comment type="caution">
    <text evidence="11">The sequence shown here is derived from an EMBL/GenBank/DDBJ whole genome shotgun (WGS) entry which is preliminary data.</text>
</comment>
<dbReference type="AlphaFoldDB" id="A0A814GEG7"/>
<feature type="transmembrane region" description="Helical" evidence="9">
    <location>
        <begin position="84"/>
        <end position="107"/>
    </location>
</feature>